<gene>
    <name evidence="1" type="ORF">FC756_00805</name>
</gene>
<evidence type="ECO:0008006" key="3">
    <source>
        <dbReference type="Google" id="ProtNLM"/>
    </source>
</evidence>
<name>A0A4U2ZES1_9BACI</name>
<evidence type="ECO:0000313" key="2">
    <source>
        <dbReference type="Proteomes" id="UP000308744"/>
    </source>
</evidence>
<evidence type="ECO:0000313" key="1">
    <source>
        <dbReference type="EMBL" id="TKI72635.1"/>
    </source>
</evidence>
<reference evidence="1 2" key="1">
    <citation type="submission" date="2019-04" db="EMBL/GenBank/DDBJ databases">
        <title>Lysinibacillus genome sequencing.</title>
        <authorList>
            <person name="Dunlap C."/>
        </authorList>
    </citation>
    <scope>NUCLEOTIDE SEQUENCE [LARGE SCALE GENOMIC DNA]</scope>
    <source>
        <strain evidence="1 2">CCTCC AB 2010389</strain>
    </source>
</reference>
<sequence>MINSKRTELLARAMLIEELLRQEQSLNHILEESIERVHEVMELIFQNKGLDNLEEQFLQYILQFDDELAKELNTFFVQAIEKGLQAGTLQYLLITIAVLNKNRIPIKPFLVTQQRANERAVNAVVNRKIKGLNLSERIWMTSKKINQALSKIAIEGIQEGKHPVEVAKRMQRYVKAGKKTMVVEYPNMMERIGDMLPENLSYEALRLARTEMADAYGQAEKRTAEEAPFSKGIRWRLSNAGVACKVCIANAERVTDLGIGVYRAEELPDYPAHPNCLCDLQQVVEDIVQYARRVKEWTLNPKSQPDIELWFKTVYSAGR</sequence>
<dbReference type="EMBL" id="SZPU01000002">
    <property type="protein sequence ID" value="TKI72635.1"/>
    <property type="molecule type" value="Genomic_DNA"/>
</dbReference>
<dbReference type="RefSeq" id="WP_107896753.1">
    <property type="nucleotide sequence ID" value="NZ_PYWM01000024.1"/>
</dbReference>
<keyword evidence="2" id="KW-1185">Reference proteome</keyword>
<dbReference type="Proteomes" id="UP000308744">
    <property type="component" value="Unassembled WGS sequence"/>
</dbReference>
<dbReference type="AlphaFoldDB" id="A0A4U2ZES1"/>
<accession>A0A4U2ZES1</accession>
<organism evidence="1 2">
    <name type="scientific">Lysinibacillus mangiferihumi</name>
    <dbReference type="NCBI Taxonomy" id="1130819"/>
    <lineage>
        <taxon>Bacteria</taxon>
        <taxon>Bacillati</taxon>
        <taxon>Bacillota</taxon>
        <taxon>Bacilli</taxon>
        <taxon>Bacillales</taxon>
        <taxon>Bacillaceae</taxon>
        <taxon>Lysinibacillus</taxon>
    </lineage>
</organism>
<proteinExistence type="predicted"/>
<comment type="caution">
    <text evidence="1">The sequence shown here is derived from an EMBL/GenBank/DDBJ whole genome shotgun (WGS) entry which is preliminary data.</text>
</comment>
<protein>
    <recommendedName>
        <fullName evidence="3">Phage head morphogenesis domain-containing protein</fullName>
    </recommendedName>
</protein>